<dbReference type="Pfam" id="PF09721">
    <property type="entry name" value="Exosortase_EpsH"/>
    <property type="match status" value="1"/>
</dbReference>
<dbReference type="InterPro" id="IPR019127">
    <property type="entry name" value="Exosortase"/>
</dbReference>
<feature type="transmembrane region" description="Helical" evidence="8">
    <location>
        <begin position="311"/>
        <end position="331"/>
    </location>
</feature>
<feature type="transmembrane region" description="Helical" evidence="8">
    <location>
        <begin position="153"/>
        <end position="171"/>
    </location>
</feature>
<proteinExistence type="predicted"/>
<dbReference type="NCBIfam" id="TIGR04178">
    <property type="entry name" value="exo_archaeo"/>
    <property type="match status" value="1"/>
</dbReference>
<dbReference type="GO" id="GO:0006508">
    <property type="term" value="P:proteolysis"/>
    <property type="evidence" value="ECO:0007669"/>
    <property type="project" value="UniProtKB-KW"/>
</dbReference>
<feature type="transmembrane region" description="Helical" evidence="8">
    <location>
        <begin position="244"/>
        <end position="262"/>
    </location>
</feature>
<sequence>MYRKADASNASAKGAIKTSHLRCVEICSRAGATRYLLRQLNKKMLKSGKYFSHERSLAAALDGMAAYDLALAAMTLFLVFSLYFSVLLKLVHDWYVLPDFSHGFLIPIFVGYLVWARSKKLQEIAVSPTWLGLWLLLPGLALLLLGVLGSELFLARLSFLLVASGMIWLLAGGRMLMALRLPLAVCLLAIPIPQVIFNQVALPLQLLSSWAASAVLPLFHVPVFREGNIIRLPSISLEVAEACSGIRSLMSLFTLAVLYGYFAERSNARRWILIACSVPVAVCANMLRIVGTGLLVQQRGAEVALGFFHEFSGLLMFLFSLVLLLILHAAMNAHARRTA</sequence>
<accession>A0A1H4JPR7</accession>
<dbReference type="Proteomes" id="UP000182409">
    <property type="component" value="Unassembled WGS sequence"/>
</dbReference>
<dbReference type="EMBL" id="FNSD01000001">
    <property type="protein sequence ID" value="SEB47602.1"/>
    <property type="molecule type" value="Genomic_DNA"/>
</dbReference>
<dbReference type="AlphaFoldDB" id="A0A1H4JPR7"/>
<feature type="transmembrane region" description="Helical" evidence="8">
    <location>
        <begin position="271"/>
        <end position="291"/>
    </location>
</feature>
<feature type="transmembrane region" description="Helical" evidence="8">
    <location>
        <begin position="127"/>
        <end position="147"/>
    </location>
</feature>
<keyword evidence="3" id="KW-0645">Protease</keyword>
<evidence type="ECO:0000256" key="1">
    <source>
        <dbReference type="ARBA" id="ARBA00004651"/>
    </source>
</evidence>
<keyword evidence="5" id="KW-0378">Hydrolase</keyword>
<evidence type="ECO:0000256" key="5">
    <source>
        <dbReference type="ARBA" id="ARBA00022801"/>
    </source>
</evidence>
<feature type="transmembrane region" description="Helical" evidence="8">
    <location>
        <begin position="178"/>
        <end position="197"/>
    </location>
</feature>
<dbReference type="NCBIfam" id="TIGR02602">
    <property type="entry name" value="8TM_EpsH"/>
    <property type="match status" value="1"/>
</dbReference>
<dbReference type="GO" id="GO:0005886">
    <property type="term" value="C:plasma membrane"/>
    <property type="evidence" value="ECO:0007669"/>
    <property type="project" value="UniProtKB-SubCell"/>
</dbReference>
<feature type="transmembrane region" description="Helical" evidence="8">
    <location>
        <begin position="94"/>
        <end position="115"/>
    </location>
</feature>
<name>A0A1H4JPR7_9BACT</name>
<keyword evidence="7 8" id="KW-0472">Membrane</keyword>
<dbReference type="InterPro" id="IPR026392">
    <property type="entry name" value="Exo/Archaeosortase_dom"/>
</dbReference>
<evidence type="ECO:0000256" key="8">
    <source>
        <dbReference type="SAM" id="Phobius"/>
    </source>
</evidence>
<keyword evidence="2" id="KW-1003">Cell membrane</keyword>
<evidence type="ECO:0000256" key="3">
    <source>
        <dbReference type="ARBA" id="ARBA00022670"/>
    </source>
</evidence>
<reference evidence="9 10" key="1">
    <citation type="submission" date="2016-10" db="EMBL/GenBank/DDBJ databases">
        <authorList>
            <person name="de Groot N.N."/>
        </authorList>
    </citation>
    <scope>NUCLEOTIDE SEQUENCE [LARGE SCALE GENOMIC DNA]</scope>
    <source>
        <strain evidence="9 10">AB35.6</strain>
    </source>
</reference>
<evidence type="ECO:0000256" key="7">
    <source>
        <dbReference type="ARBA" id="ARBA00023136"/>
    </source>
</evidence>
<gene>
    <name evidence="9" type="ORF">SAMN05443244_0712</name>
</gene>
<dbReference type="InterPro" id="IPR013426">
    <property type="entry name" value="EpsH-like"/>
</dbReference>
<comment type="subcellular location">
    <subcellularLocation>
        <location evidence="1">Cell membrane</location>
        <topology evidence="1">Multi-pass membrane protein</topology>
    </subcellularLocation>
</comment>
<dbReference type="GO" id="GO:0008233">
    <property type="term" value="F:peptidase activity"/>
    <property type="evidence" value="ECO:0007669"/>
    <property type="project" value="UniProtKB-KW"/>
</dbReference>
<evidence type="ECO:0000256" key="4">
    <source>
        <dbReference type="ARBA" id="ARBA00022692"/>
    </source>
</evidence>
<keyword evidence="6 8" id="KW-1133">Transmembrane helix</keyword>
<organism evidence="9 10">
    <name type="scientific">Terriglobus roseus</name>
    <dbReference type="NCBI Taxonomy" id="392734"/>
    <lineage>
        <taxon>Bacteria</taxon>
        <taxon>Pseudomonadati</taxon>
        <taxon>Acidobacteriota</taxon>
        <taxon>Terriglobia</taxon>
        <taxon>Terriglobales</taxon>
        <taxon>Acidobacteriaceae</taxon>
        <taxon>Terriglobus</taxon>
    </lineage>
</organism>
<feature type="transmembrane region" description="Helical" evidence="8">
    <location>
        <begin position="65"/>
        <end position="88"/>
    </location>
</feature>
<keyword evidence="4 8" id="KW-0812">Transmembrane</keyword>
<evidence type="ECO:0000256" key="6">
    <source>
        <dbReference type="ARBA" id="ARBA00022989"/>
    </source>
</evidence>
<evidence type="ECO:0000313" key="9">
    <source>
        <dbReference type="EMBL" id="SEB47602.1"/>
    </source>
</evidence>
<evidence type="ECO:0000313" key="10">
    <source>
        <dbReference type="Proteomes" id="UP000182409"/>
    </source>
</evidence>
<protein>
    <submittedName>
        <fullName evidence="9">Exosortase</fullName>
    </submittedName>
</protein>
<evidence type="ECO:0000256" key="2">
    <source>
        <dbReference type="ARBA" id="ARBA00022475"/>
    </source>
</evidence>